<keyword evidence="1" id="KW-0472">Membrane</keyword>
<dbReference type="EMBL" id="JBBPBN010000010">
    <property type="protein sequence ID" value="KAK9030446.1"/>
    <property type="molecule type" value="Genomic_DNA"/>
</dbReference>
<evidence type="ECO:0000313" key="3">
    <source>
        <dbReference type="Proteomes" id="UP001396334"/>
    </source>
</evidence>
<keyword evidence="3" id="KW-1185">Reference proteome</keyword>
<comment type="caution">
    <text evidence="2">The sequence shown here is derived from an EMBL/GenBank/DDBJ whole genome shotgun (WGS) entry which is preliminary data.</text>
</comment>
<organism evidence="2 3">
    <name type="scientific">Hibiscus sabdariffa</name>
    <name type="common">roselle</name>
    <dbReference type="NCBI Taxonomy" id="183260"/>
    <lineage>
        <taxon>Eukaryota</taxon>
        <taxon>Viridiplantae</taxon>
        <taxon>Streptophyta</taxon>
        <taxon>Embryophyta</taxon>
        <taxon>Tracheophyta</taxon>
        <taxon>Spermatophyta</taxon>
        <taxon>Magnoliopsida</taxon>
        <taxon>eudicotyledons</taxon>
        <taxon>Gunneridae</taxon>
        <taxon>Pentapetalae</taxon>
        <taxon>rosids</taxon>
        <taxon>malvids</taxon>
        <taxon>Malvales</taxon>
        <taxon>Malvaceae</taxon>
        <taxon>Malvoideae</taxon>
        <taxon>Hibiscus</taxon>
    </lineage>
</organism>
<feature type="transmembrane region" description="Helical" evidence="1">
    <location>
        <begin position="34"/>
        <end position="62"/>
    </location>
</feature>
<name>A0ABR2SYX0_9ROSI</name>
<sequence>MRVSSNGGDWSSDDVDLGRSICCVPLLLLRFMGVYLFLFLASKVLCGVGVFVILWSSLLLALCRRLPDDLVFQPTFPWSLTSMILYPNVMVL</sequence>
<dbReference type="Proteomes" id="UP001396334">
    <property type="component" value="Unassembled WGS sequence"/>
</dbReference>
<accession>A0ABR2SYX0</accession>
<proteinExistence type="predicted"/>
<evidence type="ECO:0000256" key="1">
    <source>
        <dbReference type="SAM" id="Phobius"/>
    </source>
</evidence>
<keyword evidence="1" id="KW-0812">Transmembrane</keyword>
<protein>
    <submittedName>
        <fullName evidence="2">Uncharacterized protein</fullName>
    </submittedName>
</protein>
<evidence type="ECO:0000313" key="2">
    <source>
        <dbReference type="EMBL" id="KAK9030446.1"/>
    </source>
</evidence>
<reference evidence="2 3" key="1">
    <citation type="journal article" date="2024" name="G3 (Bethesda)">
        <title>Genome assembly of Hibiscus sabdariffa L. provides insights into metabolisms of medicinal natural products.</title>
        <authorList>
            <person name="Kim T."/>
        </authorList>
    </citation>
    <scope>NUCLEOTIDE SEQUENCE [LARGE SCALE GENOMIC DNA]</scope>
    <source>
        <strain evidence="2">TK-2024</strain>
        <tissue evidence="2">Old leaves</tissue>
    </source>
</reference>
<keyword evidence="1" id="KW-1133">Transmembrane helix</keyword>
<gene>
    <name evidence="2" type="ORF">V6N11_031873</name>
</gene>